<dbReference type="PANTHER" id="PTHR21490:SF0">
    <property type="entry name" value="ENKURIN"/>
    <property type="match status" value="1"/>
</dbReference>
<dbReference type="AlphaFoldDB" id="A0A9Q1DRP5"/>
<evidence type="ECO:0000256" key="3">
    <source>
        <dbReference type="ARBA" id="ARBA00022490"/>
    </source>
</evidence>
<dbReference type="OrthoDB" id="2123594at2759"/>
<evidence type="ECO:0000256" key="2">
    <source>
        <dbReference type="ARBA" id="ARBA00004245"/>
    </source>
</evidence>
<keyword evidence="9" id="KW-1185">Reference proteome</keyword>
<evidence type="ECO:0000256" key="6">
    <source>
        <dbReference type="SAM" id="MobiDB-lite"/>
    </source>
</evidence>
<feature type="compositionally biased region" description="Basic and acidic residues" evidence="6">
    <location>
        <begin position="68"/>
        <end position="87"/>
    </location>
</feature>
<dbReference type="Proteomes" id="UP001152803">
    <property type="component" value="Unassembled WGS sequence"/>
</dbReference>
<dbReference type="GO" id="GO:0005516">
    <property type="term" value="F:calmodulin binding"/>
    <property type="evidence" value="ECO:0007669"/>
    <property type="project" value="TreeGrafter"/>
</dbReference>
<accession>A0A9Q1DRP5</accession>
<keyword evidence="3" id="KW-0963">Cytoplasm</keyword>
<evidence type="ECO:0000313" key="8">
    <source>
        <dbReference type="EMBL" id="KAJ8279238.1"/>
    </source>
</evidence>
<dbReference type="PROSITE" id="PS51665">
    <property type="entry name" value="ENKURIN"/>
    <property type="match status" value="1"/>
</dbReference>
<dbReference type="GO" id="GO:0005879">
    <property type="term" value="C:axonemal microtubule"/>
    <property type="evidence" value="ECO:0007669"/>
    <property type="project" value="TreeGrafter"/>
</dbReference>
<keyword evidence="4" id="KW-0206">Cytoskeleton</keyword>
<evidence type="ECO:0000313" key="9">
    <source>
        <dbReference type="Proteomes" id="UP001152803"/>
    </source>
</evidence>
<name>A0A9Q1DRP5_CONCO</name>
<reference evidence="8" key="1">
    <citation type="journal article" date="2023" name="Science">
        <title>Genome structures resolve the early diversification of teleost fishes.</title>
        <authorList>
            <person name="Parey E."/>
            <person name="Louis A."/>
            <person name="Montfort J."/>
            <person name="Bouchez O."/>
            <person name="Roques C."/>
            <person name="Iampietro C."/>
            <person name="Lluch J."/>
            <person name="Castinel A."/>
            <person name="Donnadieu C."/>
            <person name="Desvignes T."/>
            <person name="Floi Bucao C."/>
            <person name="Jouanno E."/>
            <person name="Wen M."/>
            <person name="Mejri S."/>
            <person name="Dirks R."/>
            <person name="Jansen H."/>
            <person name="Henkel C."/>
            <person name="Chen W.J."/>
            <person name="Zahm M."/>
            <person name="Cabau C."/>
            <person name="Klopp C."/>
            <person name="Thompson A.W."/>
            <person name="Robinson-Rechavi M."/>
            <person name="Braasch I."/>
            <person name="Lecointre G."/>
            <person name="Bobe J."/>
            <person name="Postlethwait J.H."/>
            <person name="Berthelot C."/>
            <person name="Roest Crollius H."/>
            <person name="Guiguen Y."/>
        </authorList>
    </citation>
    <scope>NUCLEOTIDE SEQUENCE</scope>
    <source>
        <strain evidence="8">Concon-B</strain>
    </source>
</reference>
<evidence type="ECO:0000256" key="1">
    <source>
        <dbReference type="ARBA" id="ARBA00004138"/>
    </source>
</evidence>
<dbReference type="EMBL" id="JAFJMO010000004">
    <property type="protein sequence ID" value="KAJ8279238.1"/>
    <property type="molecule type" value="Genomic_DNA"/>
</dbReference>
<keyword evidence="5" id="KW-0966">Cell projection</keyword>
<dbReference type="GO" id="GO:0001669">
    <property type="term" value="C:acrosomal vesicle"/>
    <property type="evidence" value="ECO:0007669"/>
    <property type="project" value="TreeGrafter"/>
</dbReference>
<proteinExistence type="predicted"/>
<evidence type="ECO:0000256" key="4">
    <source>
        <dbReference type="ARBA" id="ARBA00023212"/>
    </source>
</evidence>
<organism evidence="8 9">
    <name type="scientific">Conger conger</name>
    <name type="common">Conger eel</name>
    <name type="synonym">Muraena conger</name>
    <dbReference type="NCBI Taxonomy" id="82655"/>
    <lineage>
        <taxon>Eukaryota</taxon>
        <taxon>Metazoa</taxon>
        <taxon>Chordata</taxon>
        <taxon>Craniata</taxon>
        <taxon>Vertebrata</taxon>
        <taxon>Euteleostomi</taxon>
        <taxon>Actinopterygii</taxon>
        <taxon>Neopterygii</taxon>
        <taxon>Teleostei</taxon>
        <taxon>Anguilliformes</taxon>
        <taxon>Congridae</taxon>
        <taxon>Conger</taxon>
    </lineage>
</organism>
<evidence type="ECO:0000256" key="5">
    <source>
        <dbReference type="ARBA" id="ARBA00023273"/>
    </source>
</evidence>
<protein>
    <recommendedName>
        <fullName evidence="7">Enkurin domain-containing protein</fullName>
    </recommendedName>
</protein>
<dbReference type="InterPro" id="IPR027012">
    <property type="entry name" value="Enkurin_dom"/>
</dbReference>
<dbReference type="PANTHER" id="PTHR21490">
    <property type="entry name" value="ENKURIN-RELATED"/>
    <property type="match status" value="1"/>
</dbReference>
<feature type="region of interest" description="Disordered" evidence="6">
    <location>
        <begin position="65"/>
        <end position="97"/>
    </location>
</feature>
<evidence type="ECO:0000259" key="7">
    <source>
        <dbReference type="PROSITE" id="PS51665"/>
    </source>
</evidence>
<comment type="subcellular location">
    <subcellularLocation>
        <location evidence="1">Cell projection</location>
        <location evidence="1">Cilium</location>
    </subcellularLocation>
    <subcellularLocation>
        <location evidence="2">Cytoplasm</location>
        <location evidence="2">Cytoskeleton</location>
    </subcellularLocation>
</comment>
<feature type="domain" description="Enkurin" evidence="7">
    <location>
        <begin position="163"/>
        <end position="255"/>
    </location>
</feature>
<dbReference type="InterPro" id="IPR052102">
    <property type="entry name" value="Enkurin_domain-protein"/>
</dbReference>
<comment type="caution">
    <text evidence="8">The sequence shown here is derived from an EMBL/GenBank/DDBJ whole genome shotgun (WGS) entry which is preliminary data.</text>
</comment>
<gene>
    <name evidence="8" type="ORF">COCON_G00063040</name>
</gene>
<sequence>MTTIFPPESIYNLIPRDEVRFETLPRYTSKFRDQVKQETKSGKAAHRTMGPMKVETAAPEKFLRKHSKEPNLPEKKPFIYIDRDGRRKPPVPARTEIPKMGINSAKDFIRDNTIKNLLTAPRQPQPIYADTKHGAKQPLEYSGLVPKYLKKKDYGQIPEYLLQRKVEEGKAQEEYDEYVKERLRQGAMKQLSDDERLSTLQGLKRNWEELHHQYQALSIVTDTGPKKCIKEKLETQMKQLEKDIDLIERHKTIYIANN</sequence>
<dbReference type="Pfam" id="PF13864">
    <property type="entry name" value="Enkurin"/>
    <property type="match status" value="1"/>
</dbReference>